<accession>A0A1Y2AUS9</accession>
<proteinExistence type="predicted"/>
<dbReference type="EMBL" id="MCOG01000209">
    <property type="protein sequence ID" value="ORY25685.1"/>
    <property type="molecule type" value="Genomic_DNA"/>
</dbReference>
<dbReference type="OrthoDB" id="10473868at2759"/>
<name>A0A1Y2AUS9_9FUNG</name>
<sequence>MSDPCSVATKAYTDYYEANKTGTCNLDNNSDQSARAEYCSTCIPKYDSLLSEAVKACGANIDQFVKLNHDYVKYAKAFYCTTDSATGEYCDAVYIRGFNYKIPYSQWDATVCKSSCVAQIDAGIREVASNQQFCTNYNIDGSLFTGSGNPVSACGGGAGAAAAGATGVATGAATGAGAAGATGATGTAANGIGGATTGTGATNPLMGNSTLSAKPTLKANATSDGTTLNAQICLLSLIICLIMALLK</sequence>
<gene>
    <name evidence="1" type="ORF">LY90DRAFT_514071</name>
</gene>
<dbReference type="Proteomes" id="UP000193920">
    <property type="component" value="Unassembled WGS sequence"/>
</dbReference>
<evidence type="ECO:0000313" key="1">
    <source>
        <dbReference type="EMBL" id="ORY25685.1"/>
    </source>
</evidence>
<organism evidence="1 2">
    <name type="scientific">Neocallimastix californiae</name>
    <dbReference type="NCBI Taxonomy" id="1754190"/>
    <lineage>
        <taxon>Eukaryota</taxon>
        <taxon>Fungi</taxon>
        <taxon>Fungi incertae sedis</taxon>
        <taxon>Chytridiomycota</taxon>
        <taxon>Chytridiomycota incertae sedis</taxon>
        <taxon>Neocallimastigomycetes</taxon>
        <taxon>Neocallimastigales</taxon>
        <taxon>Neocallimastigaceae</taxon>
        <taxon>Neocallimastix</taxon>
    </lineage>
</organism>
<reference evidence="1 2" key="1">
    <citation type="submission" date="2016-08" db="EMBL/GenBank/DDBJ databases">
        <title>A Parts List for Fungal Cellulosomes Revealed by Comparative Genomics.</title>
        <authorList>
            <consortium name="DOE Joint Genome Institute"/>
            <person name="Haitjema C.H."/>
            <person name="Gilmore S.P."/>
            <person name="Henske J.K."/>
            <person name="Solomon K.V."/>
            <person name="De Groot R."/>
            <person name="Kuo A."/>
            <person name="Mondo S.J."/>
            <person name="Salamov A.A."/>
            <person name="Labutti K."/>
            <person name="Zhao Z."/>
            <person name="Chiniquy J."/>
            <person name="Barry K."/>
            <person name="Brewer H.M."/>
            <person name="Purvine S.O."/>
            <person name="Wright A.T."/>
            <person name="Boxma B."/>
            <person name="Van Alen T."/>
            <person name="Hackstein J.H."/>
            <person name="Baker S.E."/>
            <person name="Grigoriev I.V."/>
            <person name="O'Malley M.A."/>
        </authorList>
    </citation>
    <scope>NUCLEOTIDE SEQUENCE [LARGE SCALE GENOMIC DNA]</scope>
    <source>
        <strain evidence="1 2">G1</strain>
    </source>
</reference>
<protein>
    <submittedName>
        <fullName evidence="1">Uncharacterized protein</fullName>
    </submittedName>
</protein>
<dbReference type="STRING" id="1754190.A0A1Y2AUS9"/>
<evidence type="ECO:0000313" key="2">
    <source>
        <dbReference type="Proteomes" id="UP000193920"/>
    </source>
</evidence>
<dbReference type="AlphaFoldDB" id="A0A1Y2AUS9"/>
<keyword evidence="2" id="KW-1185">Reference proteome</keyword>
<comment type="caution">
    <text evidence="1">The sequence shown here is derived from an EMBL/GenBank/DDBJ whole genome shotgun (WGS) entry which is preliminary data.</text>
</comment>